<feature type="binding site" evidence="7">
    <location>
        <position position="141"/>
    </location>
    <ligand>
        <name>S-adenosyl-L-methionine</name>
        <dbReference type="ChEBI" id="CHEBI:59789"/>
    </ligand>
</feature>
<organism evidence="8 9">
    <name type="scientific">Enterovirga rhinocerotis</name>
    <dbReference type="NCBI Taxonomy" id="1339210"/>
    <lineage>
        <taxon>Bacteria</taxon>
        <taxon>Pseudomonadati</taxon>
        <taxon>Pseudomonadota</taxon>
        <taxon>Alphaproteobacteria</taxon>
        <taxon>Hyphomicrobiales</taxon>
        <taxon>Methylobacteriaceae</taxon>
        <taxon>Enterovirga</taxon>
    </lineage>
</organism>
<comment type="caution">
    <text evidence="7">Lacks conserved residue(s) required for the propagation of feature annotation.</text>
</comment>
<dbReference type="PANTHER" id="PTHR23417">
    <property type="entry name" value="3-DEOXY-D-MANNO-OCTULOSONIC-ACID TRANSFERASE/TRNA GUANINE-N 7 - -METHYLTRANSFERASE"/>
    <property type="match status" value="1"/>
</dbReference>
<dbReference type="InterPro" id="IPR055361">
    <property type="entry name" value="tRNA_methyltr_TrmB_bact"/>
</dbReference>
<keyword evidence="4 7" id="KW-0808">Transferase</keyword>
<dbReference type="PANTHER" id="PTHR23417:SF14">
    <property type="entry name" value="PENTACOTRIPEPTIDE-REPEAT REGION OF PRORP DOMAIN-CONTAINING PROTEIN"/>
    <property type="match status" value="1"/>
</dbReference>
<dbReference type="InterPro" id="IPR029063">
    <property type="entry name" value="SAM-dependent_MTases_sf"/>
</dbReference>
<dbReference type="EC" id="2.1.1.33" evidence="7"/>
<dbReference type="SUPFAM" id="SSF53335">
    <property type="entry name" value="S-adenosyl-L-methionine-dependent methyltransferases"/>
    <property type="match status" value="1"/>
</dbReference>
<gene>
    <name evidence="7" type="primary">trmB</name>
    <name evidence="8" type="ORF">EV668_4233</name>
</gene>
<dbReference type="GO" id="GO:0008176">
    <property type="term" value="F:tRNA (guanine(46)-N7)-methyltransferase activity"/>
    <property type="evidence" value="ECO:0007669"/>
    <property type="project" value="UniProtKB-UniRule"/>
</dbReference>
<feature type="binding site" evidence="7">
    <location>
        <begin position="215"/>
        <end position="218"/>
    </location>
    <ligand>
        <name>substrate</name>
    </ligand>
</feature>
<evidence type="ECO:0000313" key="9">
    <source>
        <dbReference type="Proteomes" id="UP000295122"/>
    </source>
</evidence>
<dbReference type="GO" id="GO:0043527">
    <property type="term" value="C:tRNA methyltransferase complex"/>
    <property type="evidence" value="ECO:0007669"/>
    <property type="project" value="TreeGrafter"/>
</dbReference>
<dbReference type="PROSITE" id="PS51625">
    <property type="entry name" value="SAM_MT_TRMB"/>
    <property type="match status" value="1"/>
</dbReference>
<dbReference type="EMBL" id="SNZR01000016">
    <property type="protein sequence ID" value="TDR87153.1"/>
    <property type="molecule type" value="Genomic_DNA"/>
</dbReference>
<comment type="function">
    <text evidence="2 7">Catalyzes the formation of N(7)-methylguanine at position 46 (m7G46) in tRNA.</text>
</comment>
<evidence type="ECO:0000256" key="7">
    <source>
        <dbReference type="HAMAP-Rule" id="MF_01057"/>
    </source>
</evidence>
<comment type="pathway">
    <text evidence="7">tRNA modification; N(7)-methylguanine-tRNA biosynthesis.</text>
</comment>
<feature type="binding site" evidence="7">
    <location>
        <position position="67"/>
    </location>
    <ligand>
        <name>S-adenosyl-L-methionine</name>
        <dbReference type="ChEBI" id="CHEBI:59789"/>
    </ligand>
</feature>
<dbReference type="UniPathway" id="UPA00989"/>
<dbReference type="Proteomes" id="UP000295122">
    <property type="component" value="Unassembled WGS sequence"/>
</dbReference>
<dbReference type="AlphaFoldDB" id="A0A4R7BPT3"/>
<feature type="binding site" evidence="7">
    <location>
        <position position="145"/>
    </location>
    <ligand>
        <name>substrate</name>
    </ligand>
</feature>
<comment type="caution">
    <text evidence="8">The sequence shown here is derived from an EMBL/GenBank/DDBJ whole genome shotgun (WGS) entry which is preliminary data.</text>
</comment>
<evidence type="ECO:0000256" key="1">
    <source>
        <dbReference type="ARBA" id="ARBA00000142"/>
    </source>
</evidence>
<keyword evidence="9" id="KW-1185">Reference proteome</keyword>
<evidence type="ECO:0000256" key="3">
    <source>
        <dbReference type="ARBA" id="ARBA00022603"/>
    </source>
</evidence>
<keyword evidence="3 7" id="KW-0489">Methyltransferase</keyword>
<accession>A0A4R7BPT3</accession>
<name>A0A4R7BPT3_9HYPH</name>
<dbReference type="InterPro" id="IPR003358">
    <property type="entry name" value="tRNA_(Gua-N-7)_MeTrfase_Trmb"/>
</dbReference>
<sequence length="236" mass="26361">MTGEKPADEPVSGGSFFGRRKGKALRAGQDRLVRELLPRLQVELPGDGTTLDPRSLFDAPVEACRIEIGFGGGEHLLDAARNAPKIGFIGCEPFVNGMAKLLAVIEAEGIANIRVFDRDATGLLARLAPGSLERADLLFPDPWPKRRQRKRRFVSDENLAALARVIRPGGVFRFASDIDDYVGWTLARILRSPDFDWRPHGPDDWRLPWAGWPGTRYEAKAKREGRRASYLTFARR</sequence>
<evidence type="ECO:0000256" key="2">
    <source>
        <dbReference type="ARBA" id="ARBA00003015"/>
    </source>
</evidence>
<comment type="catalytic activity">
    <reaction evidence="1 7">
        <text>guanosine(46) in tRNA + S-adenosyl-L-methionine = N(7)-methylguanosine(46) in tRNA + S-adenosyl-L-homocysteine</text>
        <dbReference type="Rhea" id="RHEA:42708"/>
        <dbReference type="Rhea" id="RHEA-COMP:10188"/>
        <dbReference type="Rhea" id="RHEA-COMP:10189"/>
        <dbReference type="ChEBI" id="CHEBI:57856"/>
        <dbReference type="ChEBI" id="CHEBI:59789"/>
        <dbReference type="ChEBI" id="CHEBI:74269"/>
        <dbReference type="ChEBI" id="CHEBI:74480"/>
        <dbReference type="EC" id="2.1.1.33"/>
    </reaction>
</comment>
<evidence type="ECO:0000256" key="6">
    <source>
        <dbReference type="ARBA" id="ARBA00022694"/>
    </source>
</evidence>
<dbReference type="Gene3D" id="3.40.50.150">
    <property type="entry name" value="Vaccinia Virus protein VP39"/>
    <property type="match status" value="1"/>
</dbReference>
<reference evidence="8 9" key="1">
    <citation type="submission" date="2019-03" db="EMBL/GenBank/DDBJ databases">
        <title>Genomic Encyclopedia of Type Strains, Phase IV (KMG-IV): sequencing the most valuable type-strain genomes for metagenomic binning, comparative biology and taxonomic classification.</title>
        <authorList>
            <person name="Goeker M."/>
        </authorList>
    </citation>
    <scope>NUCLEOTIDE SEQUENCE [LARGE SCALE GENOMIC DNA]</scope>
    <source>
        <strain evidence="8 9">DSM 25903</strain>
    </source>
</reference>
<evidence type="ECO:0000256" key="4">
    <source>
        <dbReference type="ARBA" id="ARBA00022679"/>
    </source>
</evidence>
<proteinExistence type="inferred from homology"/>
<dbReference type="HAMAP" id="MF_01057">
    <property type="entry name" value="tRNA_methyltr_TrmB"/>
    <property type="match status" value="1"/>
</dbReference>
<dbReference type="Pfam" id="PF02390">
    <property type="entry name" value="Methyltransf_4"/>
    <property type="match status" value="1"/>
</dbReference>
<keyword evidence="5 7" id="KW-0949">S-adenosyl-L-methionine</keyword>
<evidence type="ECO:0000256" key="5">
    <source>
        <dbReference type="ARBA" id="ARBA00022691"/>
    </source>
</evidence>
<feature type="binding site" evidence="7">
    <location>
        <position position="119"/>
    </location>
    <ligand>
        <name>S-adenosyl-L-methionine</name>
        <dbReference type="ChEBI" id="CHEBI:59789"/>
    </ligand>
</feature>
<keyword evidence="6 7" id="KW-0819">tRNA processing</keyword>
<feature type="binding site" evidence="7">
    <location>
        <position position="177"/>
    </location>
    <ligand>
        <name>substrate</name>
    </ligand>
</feature>
<comment type="similarity">
    <text evidence="7">Belongs to the class I-like SAM-binding methyltransferase superfamily. TrmB family.</text>
</comment>
<evidence type="ECO:0000313" key="8">
    <source>
        <dbReference type="EMBL" id="TDR87153.1"/>
    </source>
</evidence>
<feature type="binding site" evidence="7">
    <location>
        <position position="92"/>
    </location>
    <ligand>
        <name>S-adenosyl-L-methionine</name>
        <dbReference type="ChEBI" id="CHEBI:59789"/>
    </ligand>
</feature>
<dbReference type="RefSeq" id="WP_245513337.1">
    <property type="nucleotide sequence ID" value="NZ_SNZR01000016.1"/>
</dbReference>
<protein>
    <recommendedName>
        <fullName evidence="7">tRNA (guanine-N(7)-)-methyltransferase</fullName>
        <ecNumber evidence="7">2.1.1.33</ecNumber>
    </recommendedName>
    <alternativeName>
        <fullName evidence="7">tRNA (guanine(46)-N(7))-methyltransferase</fullName>
    </alternativeName>
    <alternativeName>
        <fullName evidence="7">tRNA(m7G46)-methyltransferase</fullName>
    </alternativeName>
</protein>